<comment type="caution">
    <text evidence="3">The sequence shown here is derived from an EMBL/GenBank/DDBJ whole genome shotgun (WGS) entry which is preliminary data.</text>
</comment>
<sequence length="334" mass="36091">MVAISLYRGKLHRIPPDVPRRWLMPTRRISLQDFKLLVHKRGKALSRLHSANLVEKEIQERTVGEKDLNSQSNVGSSAAADIATVDESIGAAAPAGEGPSEARETDASITSLVEKTNCSQERADQEAGDGAKRGSKDLSEEKAAASLVYQPTEVKVEVDATSSKEKRKREIEEKLQTLNERKHQMVQVLRQILKAEEELKKRSSIVPSGVRDMEGGESEDFSNTHARHMQHMHSPSLSGAPLGKPSFSPLQNNTVPYIGRAGYFNPGQAQSSSNAIMNVMASPSRFAPTQGPPGNLATLSVSGTHFVASSPSPAASGGTSATFRDSRLTSPSWN</sequence>
<feature type="compositionally biased region" description="Basic and acidic residues" evidence="2">
    <location>
        <begin position="121"/>
        <end position="139"/>
    </location>
</feature>
<evidence type="ECO:0000256" key="2">
    <source>
        <dbReference type="SAM" id="MobiDB-lite"/>
    </source>
</evidence>
<organism evidence="3 4">
    <name type="scientific">Aristolochia fimbriata</name>
    <name type="common">White veined hardy Dutchman's pipe vine</name>
    <dbReference type="NCBI Taxonomy" id="158543"/>
    <lineage>
        <taxon>Eukaryota</taxon>
        <taxon>Viridiplantae</taxon>
        <taxon>Streptophyta</taxon>
        <taxon>Embryophyta</taxon>
        <taxon>Tracheophyta</taxon>
        <taxon>Spermatophyta</taxon>
        <taxon>Magnoliopsida</taxon>
        <taxon>Magnoliidae</taxon>
        <taxon>Piperales</taxon>
        <taxon>Aristolochiaceae</taxon>
        <taxon>Aristolochia</taxon>
    </lineage>
</organism>
<dbReference type="Proteomes" id="UP000825729">
    <property type="component" value="Unassembled WGS sequence"/>
</dbReference>
<feature type="region of interest" description="Disordered" evidence="2">
    <location>
        <begin position="91"/>
        <end position="139"/>
    </location>
</feature>
<dbReference type="EMBL" id="JAINDJ010000004">
    <property type="protein sequence ID" value="KAG9449608.1"/>
    <property type="molecule type" value="Genomic_DNA"/>
</dbReference>
<evidence type="ECO:0000313" key="4">
    <source>
        <dbReference type="Proteomes" id="UP000825729"/>
    </source>
</evidence>
<keyword evidence="1" id="KW-0175">Coiled coil</keyword>
<evidence type="ECO:0000256" key="1">
    <source>
        <dbReference type="SAM" id="Coils"/>
    </source>
</evidence>
<gene>
    <name evidence="3" type="ORF">H6P81_009573</name>
</gene>
<proteinExistence type="predicted"/>
<name>A0AAV7ELE9_ARIFI</name>
<dbReference type="AlphaFoldDB" id="A0AAV7ELE9"/>
<dbReference type="PANTHER" id="PTHR36764">
    <property type="entry name" value="TRNA (ILE)-LYSIDINE SYNTHASE"/>
    <property type="match status" value="1"/>
</dbReference>
<feature type="coiled-coil region" evidence="1">
    <location>
        <begin position="161"/>
        <end position="198"/>
    </location>
</feature>
<dbReference type="PANTHER" id="PTHR36764:SF1">
    <property type="entry name" value="TRNA (ILE)-LYSIDINE SYNTHASE"/>
    <property type="match status" value="1"/>
</dbReference>
<evidence type="ECO:0000313" key="3">
    <source>
        <dbReference type="EMBL" id="KAG9449608.1"/>
    </source>
</evidence>
<reference evidence="3 4" key="1">
    <citation type="submission" date="2021-07" db="EMBL/GenBank/DDBJ databases">
        <title>The Aristolochia fimbriata genome: insights into angiosperm evolution, floral development and chemical biosynthesis.</title>
        <authorList>
            <person name="Jiao Y."/>
        </authorList>
    </citation>
    <scope>NUCLEOTIDE SEQUENCE [LARGE SCALE GENOMIC DNA]</scope>
    <source>
        <strain evidence="3">IBCAS-2021</strain>
        <tissue evidence="3">Leaf</tissue>
    </source>
</reference>
<protein>
    <submittedName>
        <fullName evidence="3">Uncharacterized protein</fullName>
    </submittedName>
</protein>
<feature type="compositionally biased region" description="Low complexity" evidence="2">
    <location>
        <begin position="308"/>
        <end position="322"/>
    </location>
</feature>
<feature type="compositionally biased region" description="Polar residues" evidence="2">
    <location>
        <begin position="107"/>
        <end position="120"/>
    </location>
</feature>
<keyword evidence="4" id="KW-1185">Reference proteome</keyword>
<accession>A0AAV7ELE9</accession>
<feature type="region of interest" description="Disordered" evidence="2">
    <location>
        <begin position="306"/>
        <end position="334"/>
    </location>
</feature>
<dbReference type="GO" id="GO:0009507">
    <property type="term" value="C:chloroplast"/>
    <property type="evidence" value="ECO:0007669"/>
    <property type="project" value="TreeGrafter"/>
</dbReference>